<keyword evidence="2" id="KW-1185">Reference proteome</keyword>
<accession>A0A2T2ZZ81</accession>
<dbReference type="AlphaFoldDB" id="A0A2T2ZZ81"/>
<gene>
    <name evidence="1" type="ORF">BD289DRAFT_79202</name>
</gene>
<evidence type="ECO:0000313" key="1">
    <source>
        <dbReference type="EMBL" id="PSR79997.1"/>
    </source>
</evidence>
<proteinExistence type="predicted"/>
<reference evidence="1 2" key="1">
    <citation type="journal article" date="2018" name="Mycol. Prog.">
        <title>Coniella lustricola, a new species from submerged detritus.</title>
        <authorList>
            <person name="Raudabaugh D.B."/>
            <person name="Iturriaga T."/>
            <person name="Carver A."/>
            <person name="Mondo S."/>
            <person name="Pangilinan J."/>
            <person name="Lipzen A."/>
            <person name="He G."/>
            <person name="Amirebrahimi M."/>
            <person name="Grigoriev I.V."/>
            <person name="Miller A.N."/>
        </authorList>
    </citation>
    <scope>NUCLEOTIDE SEQUENCE [LARGE SCALE GENOMIC DNA]</scope>
    <source>
        <strain evidence="1 2">B22-T-1</strain>
    </source>
</reference>
<name>A0A2T2ZZ81_9PEZI</name>
<evidence type="ECO:0000313" key="2">
    <source>
        <dbReference type="Proteomes" id="UP000241462"/>
    </source>
</evidence>
<dbReference type="InParanoid" id="A0A2T2ZZ81"/>
<protein>
    <submittedName>
        <fullName evidence="1">Uncharacterized protein</fullName>
    </submittedName>
</protein>
<sequence>MIVIAAVPASAPLSRTTLSVSSRTWNHHREALVQPSLPITDQLLWPESISGVLFQDQGLSFSVFLLSTAPRFATLCCGDIVQPRLASPCLGFVASHSSTESVVRVTFQQSPYRLSIHRPDRRQTKSIETLEFDQAKQFRPVRQSTRYGVCTSTSSCM</sequence>
<dbReference type="Proteomes" id="UP000241462">
    <property type="component" value="Unassembled WGS sequence"/>
</dbReference>
<dbReference type="EMBL" id="KZ678548">
    <property type="protein sequence ID" value="PSR79997.1"/>
    <property type="molecule type" value="Genomic_DNA"/>
</dbReference>
<organism evidence="1 2">
    <name type="scientific">Coniella lustricola</name>
    <dbReference type="NCBI Taxonomy" id="2025994"/>
    <lineage>
        <taxon>Eukaryota</taxon>
        <taxon>Fungi</taxon>
        <taxon>Dikarya</taxon>
        <taxon>Ascomycota</taxon>
        <taxon>Pezizomycotina</taxon>
        <taxon>Sordariomycetes</taxon>
        <taxon>Sordariomycetidae</taxon>
        <taxon>Diaporthales</taxon>
        <taxon>Schizoparmaceae</taxon>
        <taxon>Coniella</taxon>
    </lineage>
</organism>